<evidence type="ECO:0000313" key="3">
    <source>
        <dbReference type="Proteomes" id="UP000030742"/>
    </source>
</evidence>
<dbReference type="PANTHER" id="PTHR45924:SF2">
    <property type="entry name" value="FI17866P1"/>
    <property type="match status" value="1"/>
</dbReference>
<accession>U4U1V8</accession>
<name>U4U1V8_DENPD</name>
<evidence type="ECO:0000259" key="1">
    <source>
        <dbReference type="PROSITE" id="PS50010"/>
    </source>
</evidence>
<dbReference type="Proteomes" id="UP000030742">
    <property type="component" value="Unassembled WGS sequence"/>
</dbReference>
<dbReference type="OrthoDB" id="1594986at2759"/>
<dbReference type="InterPro" id="IPR035899">
    <property type="entry name" value="DBL_dom_sf"/>
</dbReference>
<gene>
    <name evidence="2" type="ORF">D910_02019</name>
</gene>
<dbReference type="GO" id="GO:0005085">
    <property type="term" value="F:guanyl-nucleotide exchange factor activity"/>
    <property type="evidence" value="ECO:0007669"/>
    <property type="project" value="InterPro"/>
</dbReference>
<dbReference type="SMART" id="SM00325">
    <property type="entry name" value="RhoGEF"/>
    <property type="match status" value="1"/>
</dbReference>
<dbReference type="AlphaFoldDB" id="U4U1V8"/>
<dbReference type="PROSITE" id="PS50010">
    <property type="entry name" value="DH_2"/>
    <property type="match status" value="1"/>
</dbReference>
<dbReference type="GO" id="GO:0031267">
    <property type="term" value="F:small GTPase binding"/>
    <property type="evidence" value="ECO:0007669"/>
    <property type="project" value="TreeGrafter"/>
</dbReference>
<dbReference type="InterPro" id="IPR000219">
    <property type="entry name" value="DH_dom"/>
</dbReference>
<organism evidence="2 3">
    <name type="scientific">Dendroctonus ponderosae</name>
    <name type="common">Mountain pine beetle</name>
    <dbReference type="NCBI Taxonomy" id="77166"/>
    <lineage>
        <taxon>Eukaryota</taxon>
        <taxon>Metazoa</taxon>
        <taxon>Ecdysozoa</taxon>
        <taxon>Arthropoda</taxon>
        <taxon>Hexapoda</taxon>
        <taxon>Insecta</taxon>
        <taxon>Pterygota</taxon>
        <taxon>Neoptera</taxon>
        <taxon>Endopterygota</taxon>
        <taxon>Coleoptera</taxon>
        <taxon>Polyphaga</taxon>
        <taxon>Cucujiformia</taxon>
        <taxon>Curculionidae</taxon>
        <taxon>Scolytinae</taxon>
        <taxon>Dendroctonus</taxon>
    </lineage>
</organism>
<proteinExistence type="predicted"/>
<dbReference type="Gene3D" id="1.20.900.10">
    <property type="entry name" value="Dbl homology (DH) domain"/>
    <property type="match status" value="1"/>
</dbReference>
<dbReference type="PANTHER" id="PTHR45924">
    <property type="entry name" value="FI17866P1"/>
    <property type="match status" value="1"/>
</dbReference>
<dbReference type="STRING" id="77166.U4U1V8"/>
<dbReference type="EMBL" id="KB631604">
    <property type="protein sequence ID" value="ERL84591.1"/>
    <property type="molecule type" value="Genomic_DNA"/>
</dbReference>
<reference evidence="2 3" key="1">
    <citation type="journal article" date="2013" name="Genome Biol.">
        <title>Draft genome of the mountain pine beetle, Dendroctonus ponderosae Hopkins, a major forest pest.</title>
        <authorList>
            <person name="Keeling C.I."/>
            <person name="Yuen M.M."/>
            <person name="Liao N.Y."/>
            <person name="Docking T.R."/>
            <person name="Chan S.K."/>
            <person name="Taylor G.A."/>
            <person name="Palmquist D.L."/>
            <person name="Jackman S.D."/>
            <person name="Nguyen A."/>
            <person name="Li M."/>
            <person name="Henderson H."/>
            <person name="Janes J.K."/>
            <person name="Zhao Y."/>
            <person name="Pandoh P."/>
            <person name="Moore R."/>
            <person name="Sperling F.A."/>
            <person name="Huber D.P."/>
            <person name="Birol I."/>
            <person name="Jones S.J."/>
            <person name="Bohlmann J."/>
        </authorList>
    </citation>
    <scope>NUCLEOTIDE SEQUENCE</scope>
</reference>
<feature type="domain" description="DH" evidence="1">
    <location>
        <begin position="43"/>
        <end position="173"/>
    </location>
</feature>
<evidence type="ECO:0000313" key="2">
    <source>
        <dbReference type="EMBL" id="ERL84591.1"/>
    </source>
</evidence>
<dbReference type="SUPFAM" id="SSF48065">
    <property type="entry name" value="DBL homology domain (DH-domain)"/>
    <property type="match status" value="1"/>
</dbReference>
<protein>
    <recommendedName>
        <fullName evidence="1">DH domain-containing protein</fullName>
    </recommendedName>
</protein>
<dbReference type="Pfam" id="PF00621">
    <property type="entry name" value="RhoGEF"/>
    <property type="match status" value="1"/>
</dbReference>
<sequence>MRQTAGQRNLLEKQEVALGGCIGYLEPWRNDPDCPLGQHLQDLFTNLEEIHEFNRQILEDLRKANLDPTKTANVFLQHDGGFKVYNDFCARYPRTMEVLSALQRDDEISPLIREKQLQLGHALPLGSYLLKPVQRILKYHLLLQVSSKSKLDSLPKLDGIETFKEVLLHLGEC</sequence>